<dbReference type="GO" id="GO:0016020">
    <property type="term" value="C:membrane"/>
    <property type="evidence" value="ECO:0007669"/>
    <property type="project" value="UniProtKB-SubCell"/>
</dbReference>
<keyword evidence="5 7" id="KW-1133">Transmembrane helix</keyword>
<evidence type="ECO:0000259" key="9">
    <source>
        <dbReference type="Pfam" id="PF14416"/>
    </source>
</evidence>
<comment type="subcellular location">
    <subcellularLocation>
        <location evidence="1">Membrane</location>
        <topology evidence="1">Single-pass membrane protein</topology>
    </subcellularLocation>
</comment>
<dbReference type="Gramene" id="VVA33895">
    <property type="protein sequence ID" value="VVA33895"/>
    <property type="gene ID" value="Prudul26B001594"/>
</dbReference>
<dbReference type="GO" id="GO:0016413">
    <property type="term" value="F:O-acetyltransferase activity"/>
    <property type="evidence" value="ECO:0007669"/>
    <property type="project" value="InterPro"/>
</dbReference>
<dbReference type="EMBL" id="CABIKO010000308">
    <property type="protein sequence ID" value="VVA33895.1"/>
    <property type="molecule type" value="Genomic_DNA"/>
</dbReference>
<protein>
    <submittedName>
        <fullName evidence="10">PREDICTED: trichome birefringence</fullName>
    </submittedName>
</protein>
<dbReference type="AlphaFoldDB" id="A0A5E4G248"/>
<dbReference type="InterPro" id="IPR026057">
    <property type="entry name" value="TBL_C"/>
</dbReference>
<dbReference type="InParanoid" id="A0A5E4G248"/>
<dbReference type="Proteomes" id="UP000327085">
    <property type="component" value="Chromosome 3"/>
</dbReference>
<feature type="domain" description="Trichome birefringence-like N-terminal" evidence="9">
    <location>
        <begin position="79"/>
        <end position="132"/>
    </location>
</feature>
<dbReference type="InterPro" id="IPR025846">
    <property type="entry name" value="TBL_N"/>
</dbReference>
<organism evidence="10 11">
    <name type="scientific">Prunus dulcis</name>
    <name type="common">Almond</name>
    <name type="synonym">Amygdalus dulcis</name>
    <dbReference type="NCBI Taxonomy" id="3755"/>
    <lineage>
        <taxon>Eukaryota</taxon>
        <taxon>Viridiplantae</taxon>
        <taxon>Streptophyta</taxon>
        <taxon>Embryophyta</taxon>
        <taxon>Tracheophyta</taxon>
        <taxon>Spermatophyta</taxon>
        <taxon>Magnoliopsida</taxon>
        <taxon>eudicotyledons</taxon>
        <taxon>Gunneridae</taxon>
        <taxon>Pentapetalae</taxon>
        <taxon>rosids</taxon>
        <taxon>fabids</taxon>
        <taxon>Rosales</taxon>
        <taxon>Rosaceae</taxon>
        <taxon>Amygdaloideae</taxon>
        <taxon>Amygdaleae</taxon>
        <taxon>Prunus</taxon>
    </lineage>
</organism>
<evidence type="ECO:0000256" key="6">
    <source>
        <dbReference type="ARBA" id="ARBA00023136"/>
    </source>
</evidence>
<dbReference type="PANTHER" id="PTHR32285:SF38">
    <property type="entry name" value="OS01G0614300 PROTEIN"/>
    <property type="match status" value="1"/>
</dbReference>
<evidence type="ECO:0000259" key="8">
    <source>
        <dbReference type="Pfam" id="PF13839"/>
    </source>
</evidence>
<name>A0A5E4G248_PRUDU</name>
<feature type="domain" description="Trichome birefringence-like C-terminal" evidence="8">
    <location>
        <begin position="133"/>
        <end position="406"/>
    </location>
</feature>
<evidence type="ECO:0000256" key="1">
    <source>
        <dbReference type="ARBA" id="ARBA00004167"/>
    </source>
</evidence>
<evidence type="ECO:0000256" key="7">
    <source>
        <dbReference type="SAM" id="Phobius"/>
    </source>
</evidence>
<dbReference type="PANTHER" id="PTHR32285">
    <property type="entry name" value="PROTEIN TRICHOME BIREFRINGENCE-LIKE 9-RELATED"/>
    <property type="match status" value="1"/>
</dbReference>
<keyword evidence="4" id="KW-0735">Signal-anchor</keyword>
<dbReference type="Pfam" id="PF14416">
    <property type="entry name" value="PMR5N"/>
    <property type="match status" value="1"/>
</dbReference>
<reference evidence="11" key="1">
    <citation type="journal article" date="2020" name="Plant J.">
        <title>Transposons played a major role in the diversification between the closely related almond and peach genomes: results from the almond genome sequence.</title>
        <authorList>
            <person name="Alioto T."/>
            <person name="Alexiou K.G."/>
            <person name="Bardil A."/>
            <person name="Barteri F."/>
            <person name="Castanera R."/>
            <person name="Cruz F."/>
            <person name="Dhingra A."/>
            <person name="Duval H."/>
            <person name="Fernandez I Marti A."/>
            <person name="Frias L."/>
            <person name="Galan B."/>
            <person name="Garcia J.L."/>
            <person name="Howad W."/>
            <person name="Gomez-Garrido J."/>
            <person name="Gut M."/>
            <person name="Julca I."/>
            <person name="Morata J."/>
            <person name="Puigdomenech P."/>
            <person name="Ribeca P."/>
            <person name="Rubio Cabetas M.J."/>
            <person name="Vlasova A."/>
            <person name="Wirthensohn M."/>
            <person name="Garcia-Mas J."/>
            <person name="Gabaldon T."/>
            <person name="Casacuberta J.M."/>
            <person name="Arus P."/>
        </authorList>
    </citation>
    <scope>NUCLEOTIDE SEQUENCE [LARGE SCALE GENOMIC DNA]</scope>
    <source>
        <strain evidence="11">cv. Texas</strain>
    </source>
</reference>
<gene>
    <name evidence="10" type="ORF">ALMOND_2B001594</name>
</gene>
<keyword evidence="3 7" id="KW-0812">Transmembrane</keyword>
<evidence type="ECO:0000256" key="4">
    <source>
        <dbReference type="ARBA" id="ARBA00022968"/>
    </source>
</evidence>
<evidence type="ECO:0000313" key="11">
    <source>
        <dbReference type="Proteomes" id="UP000327085"/>
    </source>
</evidence>
<comment type="similarity">
    <text evidence="2">Belongs to the PC-esterase family. TBL subfamily.</text>
</comment>
<dbReference type="GO" id="GO:0005794">
    <property type="term" value="C:Golgi apparatus"/>
    <property type="evidence" value="ECO:0007669"/>
    <property type="project" value="TreeGrafter"/>
</dbReference>
<evidence type="ECO:0000256" key="5">
    <source>
        <dbReference type="ARBA" id="ARBA00022989"/>
    </source>
</evidence>
<sequence length="419" mass="48429">MDTISCIGEGWRLCTAASFISCIILIFFLNHSHDRVSLSTLGNIAIKSTLPANESDANMKLLQVADLKEHMKQINKEDKCNVFDGKWVYDPKQSPFYQGAQCPFLSDQVSCQSNGRADFMYEKWSWEAKGCKIPRFNGTDMLERLRGKRVIVVGDSLNRNQWESLACLLYSALPPSQAQVDVESGIYKIFTAKEYNCSVEFYWSPFLMQLEINQKNGARILRLDRVADSAKKWVGADVMVFNTGHWWVHNGKIKAWDLFQNGGKTVENMEIESAFEKAMNTWARWIDQNVDVTKTRVFFRSISPEHKGKLWCYNKTQPITDDSYETTFPRKIIEAIERTMQRMKTPVTYLNITKLSQYRRDAHPMIYKTKQWKQLAMQQRRPESSADCSHWCLPGLPDTWNRLLYASLLLDTSEVILSS</sequence>
<accession>A0A5E4G248</accession>
<dbReference type="InterPro" id="IPR029962">
    <property type="entry name" value="TBL"/>
</dbReference>
<dbReference type="OMA" id="IAMKTWA"/>
<evidence type="ECO:0000256" key="3">
    <source>
        <dbReference type="ARBA" id="ARBA00022692"/>
    </source>
</evidence>
<keyword evidence="6 7" id="KW-0472">Membrane</keyword>
<dbReference type="Pfam" id="PF13839">
    <property type="entry name" value="PC-Esterase"/>
    <property type="match status" value="1"/>
</dbReference>
<evidence type="ECO:0000256" key="2">
    <source>
        <dbReference type="ARBA" id="ARBA00007727"/>
    </source>
</evidence>
<feature type="transmembrane region" description="Helical" evidence="7">
    <location>
        <begin position="12"/>
        <end position="29"/>
    </location>
</feature>
<proteinExistence type="inferred from homology"/>
<evidence type="ECO:0000313" key="10">
    <source>
        <dbReference type="EMBL" id="VVA33895.1"/>
    </source>
</evidence>